<keyword evidence="1" id="KW-0560">Oxidoreductase</keyword>
<dbReference type="SUPFAM" id="SSF51735">
    <property type="entry name" value="NAD(P)-binding Rossmann-fold domains"/>
    <property type="match status" value="1"/>
</dbReference>
<dbReference type="CDD" id="cd12164">
    <property type="entry name" value="GDH_like_2"/>
    <property type="match status" value="1"/>
</dbReference>
<evidence type="ECO:0000256" key="2">
    <source>
        <dbReference type="ARBA" id="ARBA00023027"/>
    </source>
</evidence>
<dbReference type="Pfam" id="PF02826">
    <property type="entry name" value="2-Hacid_dh_C"/>
    <property type="match status" value="1"/>
</dbReference>
<proteinExistence type="predicted"/>
<accession>A0ABT5YLC2</accession>
<dbReference type="InterPro" id="IPR036291">
    <property type="entry name" value="NAD(P)-bd_dom_sf"/>
</dbReference>
<dbReference type="Proteomes" id="UP001215503">
    <property type="component" value="Unassembled WGS sequence"/>
</dbReference>
<dbReference type="PANTHER" id="PTHR43333">
    <property type="entry name" value="2-HACID_DH_C DOMAIN-CONTAINING PROTEIN"/>
    <property type="match status" value="1"/>
</dbReference>
<evidence type="ECO:0000256" key="1">
    <source>
        <dbReference type="ARBA" id="ARBA00023002"/>
    </source>
</evidence>
<keyword evidence="2" id="KW-0520">NAD</keyword>
<dbReference type="RefSeq" id="WP_275821430.1">
    <property type="nucleotide sequence ID" value="NZ_JARHUD010000003.1"/>
</dbReference>
<dbReference type="PROSITE" id="PS50003">
    <property type="entry name" value="PH_DOMAIN"/>
    <property type="match status" value="1"/>
</dbReference>
<dbReference type="SUPFAM" id="SSF52283">
    <property type="entry name" value="Formate/glycerate dehydrogenase catalytic domain-like"/>
    <property type="match status" value="1"/>
</dbReference>
<gene>
    <name evidence="4" type="ORF">P2G67_07105</name>
</gene>
<name>A0ABT5YLC2_9PROT</name>
<feature type="domain" description="PH" evidence="3">
    <location>
        <begin position="1"/>
        <end position="24"/>
    </location>
</feature>
<reference evidence="4 5" key="1">
    <citation type="submission" date="2023-03" db="EMBL/GenBank/DDBJ databases">
        <title>Fodinicurvata sp. CAU 1616 isolated from sea sendiment.</title>
        <authorList>
            <person name="Kim W."/>
        </authorList>
    </citation>
    <scope>NUCLEOTIDE SEQUENCE [LARGE SCALE GENOMIC DNA]</scope>
    <source>
        <strain evidence="4 5">CAU 1616</strain>
    </source>
</reference>
<protein>
    <submittedName>
        <fullName evidence="4">Glyoxylate/hydroxypyruvate reductase A</fullName>
    </submittedName>
</protein>
<sequence>MTLLFKSDIERHDTWLPALQKHLAGREVRLWPEVGEKADIEYALVWEPPEGFLATLPNLKAIFSIGAGIDHIIADRKRPAHLPVVRMVEDGLTAGMTEFVLMQVLYHHRFMLDFRAQAAQRLWREIPAIPAGDRRVGILGLGVLGRDAAAKLATLGFDVAGWSRTPKEVAGVACYHGAEGLDAMLARSDILVCLLPLTSETRGILNAQLFAKLPRGACLINVGRGAHQVETDILAALDSGQLKEASLDVFETEPLPADSPLWEHPRVVMTPHIASMTVPDTAARSVAENIARIEAGQPPLNVVDFERGY</sequence>
<dbReference type="InterPro" id="IPR006140">
    <property type="entry name" value="D-isomer_DH_NAD-bd"/>
</dbReference>
<dbReference type="PANTHER" id="PTHR43333:SF1">
    <property type="entry name" value="D-ISOMER SPECIFIC 2-HYDROXYACID DEHYDROGENASE NAD-BINDING DOMAIN-CONTAINING PROTEIN"/>
    <property type="match status" value="1"/>
</dbReference>
<dbReference type="EMBL" id="JARHUD010000003">
    <property type="protein sequence ID" value="MDF2095743.1"/>
    <property type="molecule type" value="Genomic_DNA"/>
</dbReference>
<dbReference type="Gene3D" id="3.40.50.720">
    <property type="entry name" value="NAD(P)-binding Rossmann-like Domain"/>
    <property type="match status" value="2"/>
</dbReference>
<evidence type="ECO:0000313" key="4">
    <source>
        <dbReference type="EMBL" id="MDF2095743.1"/>
    </source>
</evidence>
<organism evidence="4 5">
    <name type="scientific">Aquibaculum arenosum</name>
    <dbReference type="NCBI Taxonomy" id="3032591"/>
    <lineage>
        <taxon>Bacteria</taxon>
        <taxon>Pseudomonadati</taxon>
        <taxon>Pseudomonadota</taxon>
        <taxon>Alphaproteobacteria</taxon>
        <taxon>Rhodospirillales</taxon>
        <taxon>Rhodovibrionaceae</taxon>
        <taxon>Aquibaculum</taxon>
    </lineage>
</organism>
<dbReference type="InterPro" id="IPR001849">
    <property type="entry name" value="PH_domain"/>
</dbReference>
<evidence type="ECO:0000313" key="5">
    <source>
        <dbReference type="Proteomes" id="UP001215503"/>
    </source>
</evidence>
<keyword evidence="5" id="KW-1185">Reference proteome</keyword>
<comment type="caution">
    <text evidence="4">The sequence shown here is derived from an EMBL/GenBank/DDBJ whole genome shotgun (WGS) entry which is preliminary data.</text>
</comment>
<evidence type="ECO:0000259" key="3">
    <source>
        <dbReference type="PROSITE" id="PS50003"/>
    </source>
</evidence>